<organism evidence="2 3">
    <name type="scientific">Chryseobacterium viscerum</name>
    <dbReference type="NCBI Taxonomy" id="1037377"/>
    <lineage>
        <taxon>Bacteria</taxon>
        <taxon>Pseudomonadati</taxon>
        <taxon>Bacteroidota</taxon>
        <taxon>Flavobacteriia</taxon>
        <taxon>Flavobacteriales</taxon>
        <taxon>Weeksellaceae</taxon>
        <taxon>Chryseobacterium group</taxon>
        <taxon>Chryseobacterium</taxon>
    </lineage>
</organism>
<dbReference type="RefSeq" id="WP_152290979.1">
    <property type="nucleotide sequence ID" value="NZ_VTPV01000013.1"/>
</dbReference>
<dbReference type="SUPFAM" id="SSF53756">
    <property type="entry name" value="UDP-Glycosyltransferase/glycogen phosphorylase"/>
    <property type="match status" value="1"/>
</dbReference>
<name>A0A5N4BL32_9FLAO</name>
<gene>
    <name evidence="2" type="ORF">F8D52_19240</name>
</gene>
<sequence length="413" mass="46856">MSLSVNYHGFFDGNFGISEATRLNALALEAIGIKVNRINYSSETFERIDSGSEASSPINVFHININFINNFFSKNQDLNLKDHYNIIYWAWEFPEVSDKVVEILNVFDELWVPSDFCVNIFTKYTGIPVIRFSHPIQKMAESKDFDLSQYNISPDSKVYLTIFDSLSTTIRKNPEATLEAFTTVFKEDKNSVLIVKTHNLEKSKDAQKALEAYNNIPNVIIINEHFSKEKLHSLIQQSDVLISLHGSEGFGLTMAEAMAYGKIVVGTGYSGNLDFMNVNNSFLIQYDFIKTSNTKGLIDEGLTLAKPSLKDAVEKLQYIKNNFDALASIRENAKSQIAENFSIQTIGELFKIRLNFIDGFGKKESTGGSDVNNVFYLSEIERLHTKVNYLERTLYNKARKKVNAFLKKIKGKK</sequence>
<keyword evidence="3" id="KW-1185">Reference proteome</keyword>
<dbReference type="Gene3D" id="3.40.50.2000">
    <property type="entry name" value="Glycogen Phosphorylase B"/>
    <property type="match status" value="1"/>
</dbReference>
<dbReference type="EMBL" id="VTPV01000013">
    <property type="protein sequence ID" value="KAB1229110.1"/>
    <property type="molecule type" value="Genomic_DNA"/>
</dbReference>
<dbReference type="PANTHER" id="PTHR46656:SF3">
    <property type="entry name" value="PUTATIVE-RELATED"/>
    <property type="match status" value="1"/>
</dbReference>
<dbReference type="CDD" id="cd01635">
    <property type="entry name" value="Glycosyltransferase_GTB-type"/>
    <property type="match status" value="1"/>
</dbReference>
<feature type="domain" description="Glycosyl transferase family 1" evidence="1">
    <location>
        <begin position="170"/>
        <end position="280"/>
    </location>
</feature>
<evidence type="ECO:0000259" key="1">
    <source>
        <dbReference type="Pfam" id="PF00534"/>
    </source>
</evidence>
<dbReference type="InterPro" id="IPR001296">
    <property type="entry name" value="Glyco_trans_1"/>
</dbReference>
<evidence type="ECO:0000313" key="2">
    <source>
        <dbReference type="EMBL" id="KAB1229110.1"/>
    </source>
</evidence>
<proteinExistence type="predicted"/>
<reference evidence="2 3" key="1">
    <citation type="journal article" date="2019" name="Stand. Genomic Sci.">
        <title>Draft Whole-Genome Sequence of a Novel Chryseobacterium viscerum Strain Isolated from Fresh Water at Dripping Springs, New Mexico.</title>
        <authorList>
            <person name="Kyndt J.A."/>
            <person name="Moore T.C."/>
        </authorList>
    </citation>
    <scope>NUCLEOTIDE SEQUENCE [LARGE SCALE GENOMIC DNA]</scope>
    <source>
        <strain evidence="2 3">DPS</strain>
    </source>
</reference>
<comment type="caution">
    <text evidence="2">The sequence shown here is derived from an EMBL/GenBank/DDBJ whole genome shotgun (WGS) entry which is preliminary data.</text>
</comment>
<protein>
    <submittedName>
        <fullName evidence="2">Glycosyltransferase</fullName>
    </submittedName>
</protein>
<evidence type="ECO:0000313" key="3">
    <source>
        <dbReference type="Proteomes" id="UP000326384"/>
    </source>
</evidence>
<accession>A0A5N4BL32</accession>
<dbReference type="Pfam" id="PF00534">
    <property type="entry name" value="Glycos_transf_1"/>
    <property type="match status" value="1"/>
</dbReference>
<dbReference type="PANTHER" id="PTHR46656">
    <property type="entry name" value="PUTATIVE-RELATED"/>
    <property type="match status" value="1"/>
</dbReference>
<dbReference type="Proteomes" id="UP000326384">
    <property type="component" value="Unassembled WGS sequence"/>
</dbReference>